<proteinExistence type="predicted"/>
<keyword evidence="2" id="KW-1185">Reference proteome</keyword>
<evidence type="ECO:0000313" key="1">
    <source>
        <dbReference type="EMBL" id="QOI90225.1"/>
    </source>
</evidence>
<dbReference type="Proteomes" id="UP001162120">
    <property type="component" value="Segment"/>
</dbReference>
<dbReference type="EMBL" id="MT663534">
    <property type="protein sequence ID" value="QOI90225.1"/>
    <property type="molecule type" value="Genomic_DNA"/>
</dbReference>
<sequence length="74" mass="8849">MNNPFVRKIFNKENLVDFLHNNRSSYILAKQKHKNVFVFYKKDNVIVLDKRNKSTHVYNNLAVASKNITFNHNR</sequence>
<evidence type="ECO:0000313" key="2">
    <source>
        <dbReference type="Proteomes" id="UP001162120"/>
    </source>
</evidence>
<reference evidence="1" key="1">
    <citation type="submission" date="2020-06" db="EMBL/GenBank/DDBJ databases">
        <title>Lateral gene transfer of anion-conducting channel rhodopsins between green algae and giant viruses.</title>
        <authorList>
            <person name="Rozenberg A."/>
            <person name="Oppermann J."/>
            <person name="Wietek J."/>
            <person name="Fernandez Lahore R.G."/>
            <person name="Sandaa R.-A."/>
            <person name="Bratbak G."/>
            <person name="Hegemann P."/>
            <person name="Beja O."/>
        </authorList>
    </citation>
    <scope>NUCLEOTIDE SEQUENCE</scope>
    <source>
        <strain evidence="1">01B</strain>
    </source>
</reference>
<gene>
    <name evidence="1" type="ORF">HWQ62_00088</name>
</gene>
<organism evidence="1 2">
    <name type="scientific">Pyramimonas orientalis virus 01B</name>
    <dbReference type="NCBI Taxonomy" id="3134525"/>
    <lineage>
        <taxon>Viruses</taxon>
        <taxon>Varidnaviria</taxon>
        <taxon>Bamfordvirae</taxon>
        <taxon>Nucleocytoviricota</taxon>
        <taxon>Megaviricetes</taxon>
        <taxon>Imitervirales</taxon>
        <taxon>Allomimiviridae</taxon>
        <taxon>Heliosvirus</taxon>
        <taxon>Heliosvirus raunefjordenense</taxon>
    </lineage>
</organism>
<protein>
    <submittedName>
        <fullName evidence="1">Uncharacterized protein</fullName>
    </submittedName>
</protein>
<name>A0A7M3UNH0_9VIRU</name>
<accession>A0A7M3UNH0</accession>